<dbReference type="OrthoDB" id="3463898at2"/>
<name>A0A1M5CXY1_9ACTN</name>
<keyword evidence="1" id="KW-0812">Transmembrane</keyword>
<dbReference type="EMBL" id="FQVU01000001">
    <property type="protein sequence ID" value="SHF59507.1"/>
    <property type="molecule type" value="Genomic_DNA"/>
</dbReference>
<dbReference type="STRING" id="1206085.SAMN05443575_0392"/>
<evidence type="ECO:0000313" key="2">
    <source>
        <dbReference type="EMBL" id="SHF59507.1"/>
    </source>
</evidence>
<feature type="transmembrane region" description="Helical" evidence="1">
    <location>
        <begin position="204"/>
        <end position="223"/>
    </location>
</feature>
<proteinExistence type="predicted"/>
<feature type="transmembrane region" description="Helical" evidence="1">
    <location>
        <begin position="165"/>
        <end position="197"/>
    </location>
</feature>
<accession>A0A1M5CXY1</accession>
<feature type="transmembrane region" description="Helical" evidence="1">
    <location>
        <begin position="303"/>
        <end position="325"/>
    </location>
</feature>
<dbReference type="Proteomes" id="UP000186132">
    <property type="component" value="Unassembled WGS sequence"/>
</dbReference>
<evidence type="ECO:0008006" key="4">
    <source>
        <dbReference type="Google" id="ProtNLM"/>
    </source>
</evidence>
<feature type="transmembrane region" description="Helical" evidence="1">
    <location>
        <begin position="373"/>
        <end position="392"/>
    </location>
</feature>
<gene>
    <name evidence="2" type="ORF">SAMN05443575_0392</name>
</gene>
<keyword evidence="3" id="KW-1185">Reference proteome</keyword>
<organism evidence="2 3">
    <name type="scientific">Jatrophihabitans endophyticus</name>
    <dbReference type="NCBI Taxonomy" id="1206085"/>
    <lineage>
        <taxon>Bacteria</taxon>
        <taxon>Bacillati</taxon>
        <taxon>Actinomycetota</taxon>
        <taxon>Actinomycetes</taxon>
        <taxon>Jatrophihabitantales</taxon>
        <taxon>Jatrophihabitantaceae</taxon>
        <taxon>Jatrophihabitans</taxon>
    </lineage>
</organism>
<dbReference type="AlphaFoldDB" id="A0A1M5CXY1"/>
<keyword evidence="1" id="KW-1133">Transmembrane helix</keyword>
<feature type="transmembrane region" description="Helical" evidence="1">
    <location>
        <begin position="545"/>
        <end position="569"/>
    </location>
</feature>
<dbReference type="RefSeq" id="WP_073385222.1">
    <property type="nucleotide sequence ID" value="NZ_FQVU01000001.1"/>
</dbReference>
<reference evidence="2 3" key="1">
    <citation type="submission" date="2016-11" db="EMBL/GenBank/DDBJ databases">
        <authorList>
            <person name="Jaros S."/>
            <person name="Januszkiewicz K."/>
            <person name="Wedrychowicz H."/>
        </authorList>
    </citation>
    <scope>NUCLEOTIDE SEQUENCE [LARGE SCALE GENOMIC DNA]</scope>
    <source>
        <strain evidence="2 3">DSM 45627</strain>
    </source>
</reference>
<evidence type="ECO:0000256" key="1">
    <source>
        <dbReference type="SAM" id="Phobius"/>
    </source>
</evidence>
<protein>
    <recommendedName>
        <fullName evidence="4">Glycosyltransferase RgtA/B/C/D-like domain-containing protein</fullName>
    </recommendedName>
</protein>
<feature type="transmembrane region" description="Helical" evidence="1">
    <location>
        <begin position="90"/>
        <end position="111"/>
    </location>
</feature>
<sequence>MTAPASAHVRGDRATAGRRARLLVGGWVVVLTALLVWPITGRGYLLAHDMVFTPRQPLDAAGFGITSAAPRAVPLDALIAMVERLVDGAVVGRVAVTLPLLAAGLGCAALLRRCSLAGQLAAATAAVWNPFVVERLALGQWALLWSYAALPWLVLGIAAGRGRRAWALCPVALAAAAITPTGALIGGAVAVVVAAVLRRGTRDLLASALAVVVQLPWLLPAVTSASAGTSDPRAVAAFAPRAEHAGGTVLSLLGGGGIWNADVVPASRGGLHAFAWLVVLAVAAVAGVPRLRALLGCRVTAGLLATAGAGLLLAAVPALPGGGALLRSVVDAVPGAGLLRDTQKWLVPFVLASALVVGAAVDRAAGAVRGRGAAPWSALVTVAAALLPLLVLPDAAATLRVPLRPVRYPADWAAVSRVVAGSSGDVAVLPLSAYRSFPWAPGRSVLDPAPRLLPSATVVDDRLAVGRTVLRGENPRVRQVAAALRAGPGLARSLAAAGIAWVVVEHRTPAGVPVALTGLTRVRAGSDVSLYRVPGPVAAVRRSPAVTVVVLAADVLAALAVLGAAATVARPRRGHRRHRTPERHPAG</sequence>
<feature type="transmembrane region" description="Helical" evidence="1">
    <location>
        <begin position="20"/>
        <end position="40"/>
    </location>
</feature>
<keyword evidence="1" id="KW-0472">Membrane</keyword>
<evidence type="ECO:0000313" key="3">
    <source>
        <dbReference type="Proteomes" id="UP000186132"/>
    </source>
</evidence>
<feature type="transmembrane region" description="Helical" evidence="1">
    <location>
        <begin position="141"/>
        <end position="159"/>
    </location>
</feature>
<feature type="transmembrane region" description="Helical" evidence="1">
    <location>
        <begin position="273"/>
        <end position="291"/>
    </location>
</feature>
<feature type="transmembrane region" description="Helical" evidence="1">
    <location>
        <begin position="345"/>
        <end position="361"/>
    </location>
</feature>